<dbReference type="AlphaFoldDB" id="A0A5M9MNP2"/>
<gene>
    <name evidence="1" type="ORF">ATNIH1004_005595</name>
</gene>
<organism evidence="1 2">
    <name type="scientific">Aspergillus tanneri</name>
    <dbReference type="NCBI Taxonomy" id="1220188"/>
    <lineage>
        <taxon>Eukaryota</taxon>
        <taxon>Fungi</taxon>
        <taxon>Dikarya</taxon>
        <taxon>Ascomycota</taxon>
        <taxon>Pezizomycotina</taxon>
        <taxon>Eurotiomycetes</taxon>
        <taxon>Eurotiomycetidae</taxon>
        <taxon>Eurotiales</taxon>
        <taxon>Aspergillaceae</taxon>
        <taxon>Aspergillus</taxon>
        <taxon>Aspergillus subgen. Circumdati</taxon>
    </lineage>
</organism>
<evidence type="ECO:0000313" key="1">
    <source>
        <dbReference type="EMBL" id="KAA8646920.1"/>
    </source>
</evidence>
<sequence>MSSSLGLLRPVRPTVQTDAMTMTIHMAVSSLRDRLVVFQSTVNLVGMLEQLANEGLELRNDDTNLVRSRTLVGEYLDLPDALPRPSPASGGFGSLTSPAPMSLRLRGVGFSKPSFQAPEMHGTFGLSDRSLLSQIWHIESVFLGLSAPTGHPFIFLEADSVLPSSFEPEQLHFPPWS</sequence>
<dbReference type="EMBL" id="QUQM01000004">
    <property type="protein sequence ID" value="KAA8646920.1"/>
    <property type="molecule type" value="Genomic_DNA"/>
</dbReference>
<comment type="caution">
    <text evidence="1">The sequence shown here is derived from an EMBL/GenBank/DDBJ whole genome shotgun (WGS) entry which is preliminary data.</text>
</comment>
<dbReference type="Proteomes" id="UP000324241">
    <property type="component" value="Unassembled WGS sequence"/>
</dbReference>
<dbReference type="RefSeq" id="XP_033426281.1">
    <property type="nucleotide sequence ID" value="XM_033570249.1"/>
</dbReference>
<accession>A0A5M9MNP2</accession>
<dbReference type="GeneID" id="54328297"/>
<reference evidence="1 2" key="1">
    <citation type="submission" date="2019-08" db="EMBL/GenBank/DDBJ databases">
        <title>The genome sequence of a newly discovered highly antifungal drug resistant Aspergillus species, Aspergillus tanneri NIH 1004.</title>
        <authorList>
            <person name="Mounaud S."/>
            <person name="Singh I."/>
            <person name="Joardar V."/>
            <person name="Pakala S."/>
            <person name="Pakala S."/>
            <person name="Venepally P."/>
            <person name="Chung J.K."/>
            <person name="Losada L."/>
            <person name="Nierman W.C."/>
        </authorList>
    </citation>
    <scope>NUCLEOTIDE SEQUENCE [LARGE SCALE GENOMIC DNA]</scope>
    <source>
        <strain evidence="1 2">NIH1004</strain>
    </source>
</reference>
<name>A0A5M9MNP2_9EURO</name>
<evidence type="ECO:0000313" key="2">
    <source>
        <dbReference type="Proteomes" id="UP000324241"/>
    </source>
</evidence>
<proteinExistence type="predicted"/>
<protein>
    <submittedName>
        <fullName evidence="1">Uncharacterized protein</fullName>
    </submittedName>
</protein>